<sequence length="322" mass="35398">MSCLPLACFGTLFQRRKKRELSISGPLETAPGPRLSQLPIDAQPSVQSPTGSSFGSSLRSPGLHRPLGPNSPAFPPPIYNTSTVNRRPGRSRNPSISVNTPARSEFRVPRTPHTPNLFTTDELRFSDEKSRDFPNSPPMIDLDTTPRIHKIFRLLSPPASKVTFTQAVREPAKPAKQTNENILHRVSKRLSRWGSSHQNRSYTNLASPPAMAEKSHLYPEQPPIPKKYIPIPEPLPTPSPPPPALLPAPPRAAKNGLGLTTRPGGQTKPVVMVPHLTLAVPSNPSLRNRDATPIEASPVCDPWRHTTAEIEGLSDRHQAWML</sequence>
<feature type="region of interest" description="Disordered" evidence="1">
    <location>
        <begin position="193"/>
        <end position="216"/>
    </location>
</feature>
<dbReference type="EMBL" id="AQGS01001233">
    <property type="protein sequence ID" value="EPS35196.1"/>
    <property type="molecule type" value="Genomic_DNA"/>
</dbReference>
<name>S8A203_DACHA</name>
<proteinExistence type="predicted"/>
<evidence type="ECO:0000256" key="1">
    <source>
        <dbReference type="SAM" id="MobiDB-lite"/>
    </source>
</evidence>
<protein>
    <submittedName>
        <fullName evidence="2">Uncharacterized protein</fullName>
    </submittedName>
</protein>
<feature type="compositionally biased region" description="Polar residues" evidence="1">
    <location>
        <begin position="92"/>
        <end position="102"/>
    </location>
</feature>
<keyword evidence="3" id="KW-1185">Reference proteome</keyword>
<evidence type="ECO:0000313" key="3">
    <source>
        <dbReference type="Proteomes" id="UP000015100"/>
    </source>
</evidence>
<organism evidence="2 3">
    <name type="scientific">Dactylellina haptotyla (strain CBS 200.50)</name>
    <name type="common">Nematode-trapping fungus</name>
    <name type="synonym">Monacrosporium haptotylum</name>
    <dbReference type="NCBI Taxonomy" id="1284197"/>
    <lineage>
        <taxon>Eukaryota</taxon>
        <taxon>Fungi</taxon>
        <taxon>Dikarya</taxon>
        <taxon>Ascomycota</taxon>
        <taxon>Pezizomycotina</taxon>
        <taxon>Orbiliomycetes</taxon>
        <taxon>Orbiliales</taxon>
        <taxon>Orbiliaceae</taxon>
        <taxon>Dactylellina</taxon>
    </lineage>
</organism>
<reference evidence="2 3" key="1">
    <citation type="journal article" date="2013" name="PLoS Genet.">
        <title>Genomic mechanisms accounting for the adaptation to parasitism in nematode-trapping fungi.</title>
        <authorList>
            <person name="Meerupati T."/>
            <person name="Andersson K.M."/>
            <person name="Friman E."/>
            <person name="Kumar D."/>
            <person name="Tunlid A."/>
            <person name="Ahren D."/>
        </authorList>
    </citation>
    <scope>NUCLEOTIDE SEQUENCE [LARGE SCALE GENOMIC DNA]</scope>
    <source>
        <strain evidence="2 3">CBS 200.50</strain>
    </source>
</reference>
<feature type="compositionally biased region" description="Polar residues" evidence="1">
    <location>
        <begin position="44"/>
        <end position="59"/>
    </location>
</feature>
<dbReference type="OMA" id="SDRHQAW"/>
<feature type="compositionally biased region" description="Polar residues" evidence="1">
    <location>
        <begin position="193"/>
        <end position="206"/>
    </location>
</feature>
<evidence type="ECO:0000313" key="2">
    <source>
        <dbReference type="EMBL" id="EPS35196.1"/>
    </source>
</evidence>
<dbReference type="OrthoDB" id="5344110at2759"/>
<feature type="region of interest" description="Disordered" evidence="1">
    <location>
        <begin position="23"/>
        <end position="118"/>
    </location>
</feature>
<gene>
    <name evidence="2" type="ORF">H072_11514</name>
</gene>
<dbReference type="AlphaFoldDB" id="S8A203"/>
<reference evidence="3" key="2">
    <citation type="submission" date="2013-04" db="EMBL/GenBank/DDBJ databases">
        <title>Genomic mechanisms accounting for the adaptation to parasitism in nematode-trapping fungi.</title>
        <authorList>
            <person name="Ahren D.G."/>
        </authorList>
    </citation>
    <scope>NUCLEOTIDE SEQUENCE [LARGE SCALE GENOMIC DNA]</scope>
    <source>
        <strain evidence="3">CBS 200.50</strain>
    </source>
</reference>
<dbReference type="HOGENOM" id="CLU_808859_0_0_1"/>
<dbReference type="Proteomes" id="UP000015100">
    <property type="component" value="Unassembled WGS sequence"/>
</dbReference>
<accession>S8A203</accession>
<comment type="caution">
    <text evidence="2">The sequence shown here is derived from an EMBL/GenBank/DDBJ whole genome shotgun (WGS) entry which is preliminary data.</text>
</comment>